<accession>A0A7K1S465</accession>
<dbReference type="AlphaFoldDB" id="A0A7K1S465"/>
<evidence type="ECO:0000313" key="1">
    <source>
        <dbReference type="EMBL" id="MVM28396.1"/>
    </source>
</evidence>
<proteinExistence type="predicted"/>
<gene>
    <name evidence="1" type="ORF">GO755_00015</name>
</gene>
<name>A0A7K1S465_9BACT</name>
<protein>
    <submittedName>
        <fullName evidence="1">Uncharacterized protein</fullName>
    </submittedName>
</protein>
<keyword evidence="2" id="KW-1185">Reference proteome</keyword>
<reference evidence="1 2" key="1">
    <citation type="submission" date="2019-12" db="EMBL/GenBank/DDBJ databases">
        <title>Spirosoma sp. HMF4905 genome sequencing and assembly.</title>
        <authorList>
            <person name="Kang H."/>
            <person name="Cha I."/>
            <person name="Kim H."/>
            <person name="Joh K."/>
        </authorList>
    </citation>
    <scope>NUCLEOTIDE SEQUENCE [LARGE SCALE GENOMIC DNA]</scope>
    <source>
        <strain evidence="1 2">HMF4905</strain>
    </source>
</reference>
<dbReference type="Proteomes" id="UP000436006">
    <property type="component" value="Unassembled WGS sequence"/>
</dbReference>
<comment type="caution">
    <text evidence="1">The sequence shown here is derived from an EMBL/GenBank/DDBJ whole genome shotgun (WGS) entry which is preliminary data.</text>
</comment>
<dbReference type="EMBL" id="WPIN01000001">
    <property type="protein sequence ID" value="MVM28396.1"/>
    <property type="molecule type" value="Genomic_DNA"/>
</dbReference>
<evidence type="ECO:0000313" key="2">
    <source>
        <dbReference type="Proteomes" id="UP000436006"/>
    </source>
</evidence>
<organism evidence="1 2">
    <name type="scientific">Spirosoma arboris</name>
    <dbReference type="NCBI Taxonomy" id="2682092"/>
    <lineage>
        <taxon>Bacteria</taxon>
        <taxon>Pseudomonadati</taxon>
        <taxon>Bacteroidota</taxon>
        <taxon>Cytophagia</taxon>
        <taxon>Cytophagales</taxon>
        <taxon>Cytophagaceae</taxon>
        <taxon>Spirosoma</taxon>
    </lineage>
</organism>
<dbReference type="RefSeq" id="WP_157582520.1">
    <property type="nucleotide sequence ID" value="NZ_WPIN01000001.1"/>
</dbReference>
<sequence length="94" mass="10961">MPTEYLIYRDYVRTIDYLFDTTGNQQRTIAIFTAVINQAKNLGKSGEWVNKELIFEAGGEFADSRLDLLRMNLQHGPLTDDVLDLYNERVNRFK</sequence>